<dbReference type="AlphaFoldDB" id="A0A318KHZ9"/>
<evidence type="ECO:0000313" key="2">
    <source>
        <dbReference type="EMBL" id="PXX77734.1"/>
    </source>
</evidence>
<keyword evidence="1" id="KW-0472">Membrane</keyword>
<name>A0A318KHZ9_9NEIS</name>
<keyword evidence="1" id="KW-1133">Transmembrane helix</keyword>
<evidence type="ECO:0000256" key="1">
    <source>
        <dbReference type="SAM" id="Phobius"/>
    </source>
</evidence>
<accession>A0A318KHZ9</accession>
<comment type="caution">
    <text evidence="2">The sequence shown here is derived from an EMBL/GenBank/DDBJ whole genome shotgun (WGS) entry which is preliminary data.</text>
</comment>
<sequence length="163" mass="18201">MFATFAVDSCLNGQAADYPYRDHFHTPCPGQPPDAQALLQAFIGAPPAWAQALMRARNRLMAPLGLKTAELPRQAPQARVGEAVGVFCVWHAGPDELLLGQRDRHLDFCLWLGVRAGRLHLYTGVRPHHLGGWLYLALVWPFHWLIVRRSLARMAAHYSEAAC</sequence>
<feature type="transmembrane region" description="Helical" evidence="1">
    <location>
        <begin position="130"/>
        <end position="147"/>
    </location>
</feature>
<dbReference type="RefSeq" id="WP_110391274.1">
    <property type="nucleotide sequence ID" value="NZ_QJKI01000015.1"/>
</dbReference>
<proteinExistence type="predicted"/>
<dbReference type="InterPro" id="IPR021295">
    <property type="entry name" value="DUF2867"/>
</dbReference>
<evidence type="ECO:0000313" key="3">
    <source>
        <dbReference type="Proteomes" id="UP000247555"/>
    </source>
</evidence>
<reference evidence="2 3" key="1">
    <citation type="submission" date="2018-05" db="EMBL/GenBank/DDBJ databases">
        <title>Genomic Encyclopedia of Type Strains, Phase IV (KMG-IV): sequencing the most valuable type-strain genomes for metagenomic binning, comparative biology and taxonomic classification.</title>
        <authorList>
            <person name="Goeker M."/>
        </authorList>
    </citation>
    <scope>NUCLEOTIDE SEQUENCE [LARGE SCALE GENOMIC DNA]</scope>
    <source>
        <strain evidence="2 3">DSM 29661</strain>
    </source>
</reference>
<dbReference type="OrthoDB" id="7058586at2"/>
<dbReference type="Proteomes" id="UP000247555">
    <property type="component" value="Unassembled WGS sequence"/>
</dbReference>
<dbReference type="EMBL" id="QJKI01000015">
    <property type="protein sequence ID" value="PXX77734.1"/>
    <property type="molecule type" value="Genomic_DNA"/>
</dbReference>
<keyword evidence="1" id="KW-0812">Transmembrane</keyword>
<dbReference type="Pfam" id="PF11066">
    <property type="entry name" value="DUF2867"/>
    <property type="match status" value="1"/>
</dbReference>
<organism evidence="2 3">
    <name type="scientific">Rivihabitans pingtungensis</name>
    <dbReference type="NCBI Taxonomy" id="1054498"/>
    <lineage>
        <taxon>Bacteria</taxon>
        <taxon>Pseudomonadati</taxon>
        <taxon>Pseudomonadota</taxon>
        <taxon>Betaproteobacteria</taxon>
        <taxon>Neisseriales</taxon>
        <taxon>Aquaspirillaceae</taxon>
        <taxon>Rivihabitans</taxon>
    </lineage>
</organism>
<keyword evidence="3" id="KW-1185">Reference proteome</keyword>
<gene>
    <name evidence="2" type="ORF">DFR34_11546</name>
</gene>
<protein>
    <submittedName>
        <fullName evidence="2">Uncharacterized protein DUF2867</fullName>
    </submittedName>
</protein>